<evidence type="ECO:0000256" key="5">
    <source>
        <dbReference type="ARBA" id="ARBA00023136"/>
    </source>
</evidence>
<dbReference type="PANTHER" id="PTHR43791:SF26">
    <property type="entry name" value="ALLANTOATE TRANSPORTER, PUTATIVE (AFU_ORTHOLOGUE AFUA_5G09470)-RELATED"/>
    <property type="match status" value="1"/>
</dbReference>
<evidence type="ECO:0000256" key="3">
    <source>
        <dbReference type="ARBA" id="ARBA00022692"/>
    </source>
</evidence>
<dbReference type="FunFam" id="1.20.1250.20:FF:000064">
    <property type="entry name" value="MFS allantoate transporter"/>
    <property type="match status" value="1"/>
</dbReference>
<dbReference type="PANTHER" id="PTHR43791">
    <property type="entry name" value="PERMEASE-RELATED"/>
    <property type="match status" value="1"/>
</dbReference>
<feature type="region of interest" description="Disordered" evidence="7">
    <location>
        <begin position="1"/>
        <end position="56"/>
    </location>
</feature>
<dbReference type="GO" id="GO:0022857">
    <property type="term" value="F:transmembrane transporter activity"/>
    <property type="evidence" value="ECO:0007669"/>
    <property type="project" value="InterPro"/>
</dbReference>
<evidence type="ECO:0000313" key="10">
    <source>
        <dbReference type="EMBL" id="CZR63310.1"/>
    </source>
</evidence>
<feature type="transmembrane region" description="Helical" evidence="8">
    <location>
        <begin position="218"/>
        <end position="239"/>
    </location>
</feature>
<feature type="transmembrane region" description="Helical" evidence="8">
    <location>
        <begin position="251"/>
        <end position="272"/>
    </location>
</feature>
<organism evidence="10 11">
    <name type="scientific">Phialocephala subalpina</name>
    <dbReference type="NCBI Taxonomy" id="576137"/>
    <lineage>
        <taxon>Eukaryota</taxon>
        <taxon>Fungi</taxon>
        <taxon>Dikarya</taxon>
        <taxon>Ascomycota</taxon>
        <taxon>Pezizomycotina</taxon>
        <taxon>Leotiomycetes</taxon>
        <taxon>Helotiales</taxon>
        <taxon>Mollisiaceae</taxon>
        <taxon>Phialocephala</taxon>
        <taxon>Phialocephala fortinii species complex</taxon>
    </lineage>
</organism>
<dbReference type="Proteomes" id="UP000184330">
    <property type="component" value="Unassembled WGS sequence"/>
</dbReference>
<sequence>MGIFSKKSASSEAPDSISHSPPPDIEANDKPAAIHAETLSQTTTTPHSKWHLSSKDSDGDTALALFSNPDELHEPISQADERALQWKIDLMILPYLAVCYAFFYIDKTTLSYAAIFGIKDDLKLKGTEYSWLSSIFYFGFLAWAFPTNFMMQRFPIGKYLGINIFMWGVFLMLQACAKTFTQLAVLRAFSGAAEACSDPSFMLITSMWYTRRQQPLRIGIWYTANGLGISCGGLLGYGIGHIKGSLPSWKYEFLIIGALCSIWAGIVLFFFLPDSPVTAKSLTPKQRRWAVERLRENQTGVENKHLKKYQVLEAFKDPKLYLFYVLGVVGNIPNGGISNFGTLIIQGFGFSTLVTTLMQVPYGVLIAISILTCVFLNDHVSRHGLQTRCYFIILFLLPNISGAFGLAFLSPHNKAGRLICYYLTGPYNAAFVMILSLQTANTAGHTKKVVTNAVLFLGYCTGNIAGPFFYKTDQAPRYQLGIWSMIVSHLLEVVVILTLRWLLSKENRKRDGEQGIGIDEGWEARELRERERDRTAFSDMTDRENLNFRYIY</sequence>
<dbReference type="OrthoDB" id="6730379at2759"/>
<proteinExistence type="inferred from homology"/>
<feature type="transmembrane region" description="Helical" evidence="8">
    <location>
        <begin position="129"/>
        <end position="147"/>
    </location>
</feature>
<protein>
    <submittedName>
        <fullName evidence="10">Probable MFS allantoate transporter</fullName>
    </submittedName>
</protein>
<dbReference type="GO" id="GO:0016020">
    <property type="term" value="C:membrane"/>
    <property type="evidence" value="ECO:0007669"/>
    <property type="project" value="UniProtKB-SubCell"/>
</dbReference>
<evidence type="ECO:0000256" key="6">
    <source>
        <dbReference type="ARBA" id="ARBA00037968"/>
    </source>
</evidence>
<keyword evidence="2" id="KW-0813">Transport</keyword>
<evidence type="ECO:0000256" key="7">
    <source>
        <dbReference type="SAM" id="MobiDB-lite"/>
    </source>
</evidence>
<evidence type="ECO:0000256" key="4">
    <source>
        <dbReference type="ARBA" id="ARBA00022989"/>
    </source>
</evidence>
<keyword evidence="11" id="KW-1185">Reference proteome</keyword>
<name>A0A1L7XE38_9HELO</name>
<evidence type="ECO:0000256" key="1">
    <source>
        <dbReference type="ARBA" id="ARBA00004141"/>
    </source>
</evidence>
<dbReference type="InterPro" id="IPR011701">
    <property type="entry name" value="MFS"/>
</dbReference>
<feature type="transmembrane region" description="Helical" evidence="8">
    <location>
        <begin position="415"/>
        <end position="437"/>
    </location>
</feature>
<dbReference type="PROSITE" id="PS50850">
    <property type="entry name" value="MFS"/>
    <property type="match status" value="1"/>
</dbReference>
<feature type="transmembrane region" description="Helical" evidence="8">
    <location>
        <begin position="159"/>
        <end position="180"/>
    </location>
</feature>
<feature type="compositionally biased region" description="Polar residues" evidence="7">
    <location>
        <begin position="38"/>
        <end position="47"/>
    </location>
</feature>
<evidence type="ECO:0000256" key="2">
    <source>
        <dbReference type="ARBA" id="ARBA00022448"/>
    </source>
</evidence>
<dbReference type="AlphaFoldDB" id="A0A1L7XE38"/>
<accession>A0A1L7XE38</accession>
<comment type="subcellular location">
    <subcellularLocation>
        <location evidence="1">Membrane</location>
        <topology evidence="1">Multi-pass membrane protein</topology>
    </subcellularLocation>
</comment>
<evidence type="ECO:0000259" key="9">
    <source>
        <dbReference type="PROSITE" id="PS50850"/>
    </source>
</evidence>
<feature type="transmembrane region" description="Helical" evidence="8">
    <location>
        <begin position="482"/>
        <end position="503"/>
    </location>
</feature>
<dbReference type="InterPro" id="IPR020846">
    <property type="entry name" value="MFS_dom"/>
</dbReference>
<feature type="transmembrane region" description="Helical" evidence="8">
    <location>
        <begin position="389"/>
        <end position="409"/>
    </location>
</feature>
<dbReference type="SUPFAM" id="SSF103473">
    <property type="entry name" value="MFS general substrate transporter"/>
    <property type="match status" value="1"/>
</dbReference>
<evidence type="ECO:0000256" key="8">
    <source>
        <dbReference type="SAM" id="Phobius"/>
    </source>
</evidence>
<feature type="transmembrane region" description="Helical" evidence="8">
    <location>
        <begin position="88"/>
        <end position="105"/>
    </location>
</feature>
<evidence type="ECO:0000313" key="11">
    <source>
        <dbReference type="Proteomes" id="UP000184330"/>
    </source>
</evidence>
<gene>
    <name evidence="10" type="ORF">PAC_13207</name>
</gene>
<dbReference type="Pfam" id="PF07690">
    <property type="entry name" value="MFS_1"/>
    <property type="match status" value="1"/>
</dbReference>
<keyword evidence="3 8" id="KW-0812">Transmembrane</keyword>
<dbReference type="EMBL" id="FJOG01000023">
    <property type="protein sequence ID" value="CZR63310.1"/>
    <property type="molecule type" value="Genomic_DNA"/>
</dbReference>
<feature type="transmembrane region" description="Helical" evidence="8">
    <location>
        <begin position="449"/>
        <end position="470"/>
    </location>
</feature>
<reference evidence="10 11" key="1">
    <citation type="submission" date="2016-03" db="EMBL/GenBank/DDBJ databases">
        <authorList>
            <person name="Ploux O."/>
        </authorList>
    </citation>
    <scope>NUCLEOTIDE SEQUENCE [LARGE SCALE GENOMIC DNA]</scope>
    <source>
        <strain evidence="10 11">UAMH 11012</strain>
    </source>
</reference>
<feature type="domain" description="Major facilitator superfamily (MFS) profile" evidence="9">
    <location>
        <begin position="92"/>
        <end position="552"/>
    </location>
</feature>
<dbReference type="InterPro" id="IPR036259">
    <property type="entry name" value="MFS_trans_sf"/>
</dbReference>
<comment type="similarity">
    <text evidence="6">Belongs to the major facilitator superfamily. Allantoate permease family.</text>
</comment>
<feature type="transmembrane region" description="Helical" evidence="8">
    <location>
        <begin position="360"/>
        <end position="377"/>
    </location>
</feature>
<dbReference type="Gene3D" id="1.20.1250.20">
    <property type="entry name" value="MFS general substrate transporter like domains"/>
    <property type="match status" value="1"/>
</dbReference>
<keyword evidence="5 8" id="KW-0472">Membrane</keyword>
<keyword evidence="4 8" id="KW-1133">Transmembrane helix</keyword>